<proteinExistence type="predicted"/>
<organism evidence="2 3">
    <name type="scientific">Cordylochernes scorpioides</name>
    <dbReference type="NCBI Taxonomy" id="51811"/>
    <lineage>
        <taxon>Eukaryota</taxon>
        <taxon>Metazoa</taxon>
        <taxon>Ecdysozoa</taxon>
        <taxon>Arthropoda</taxon>
        <taxon>Chelicerata</taxon>
        <taxon>Arachnida</taxon>
        <taxon>Pseudoscorpiones</taxon>
        <taxon>Cheliferoidea</taxon>
        <taxon>Chernetidae</taxon>
        <taxon>Cordylochernes</taxon>
    </lineage>
</organism>
<dbReference type="PANTHER" id="PTHR21301">
    <property type="entry name" value="REVERSE TRANSCRIPTASE"/>
    <property type="match status" value="1"/>
</dbReference>
<gene>
    <name evidence="2" type="ORF">LAZ67_3006132</name>
</gene>
<dbReference type="Pfam" id="PF00078">
    <property type="entry name" value="RVT_1"/>
    <property type="match status" value="1"/>
</dbReference>
<protein>
    <recommendedName>
        <fullName evidence="1">Reverse transcriptase domain-containing protein</fullName>
    </recommendedName>
</protein>
<accession>A0ABY6KE13</accession>
<sequence length="267" mass="30547">MLVLDAQFRCAGALALHNSATKFNSFACLVETSLYTYFHINRTTASWLLTKLKNYDAHVPNIYGAPKVHKPNCPLRPIVNNRASPTYALAKWLAQQLKINQNFNENEIVNSYEFKEDIIDMKLNGNQRIISLDVESMFTSIPIPTIMDALNHVIKESKINNLLKSEFLIGIEFCLKTTYFIYDDQIYLQMKSATMGSPISPNTACITIGQLEIKALNSLKNDVYYFKRYMDDSILFINQGSEQNILDTFNNLLPDINYSMEVDNKNQ</sequence>
<dbReference type="PANTHER" id="PTHR21301:SF10">
    <property type="entry name" value="REVERSE TRANSCRIPTASE DOMAIN-CONTAINING PROTEIN"/>
    <property type="match status" value="1"/>
</dbReference>
<reference evidence="2 3" key="1">
    <citation type="submission" date="2022-01" db="EMBL/GenBank/DDBJ databases">
        <title>A chromosomal length assembly of Cordylochernes scorpioides.</title>
        <authorList>
            <person name="Zeh D."/>
            <person name="Zeh J."/>
        </authorList>
    </citation>
    <scope>NUCLEOTIDE SEQUENCE [LARGE SCALE GENOMIC DNA]</scope>
    <source>
        <strain evidence="2">IN4F17</strain>
        <tissue evidence="2">Whole Body</tissue>
    </source>
</reference>
<name>A0ABY6KE13_9ARAC</name>
<dbReference type="InterPro" id="IPR043502">
    <property type="entry name" value="DNA/RNA_pol_sf"/>
</dbReference>
<dbReference type="SUPFAM" id="SSF56672">
    <property type="entry name" value="DNA/RNA polymerases"/>
    <property type="match status" value="1"/>
</dbReference>
<evidence type="ECO:0000313" key="3">
    <source>
        <dbReference type="Proteomes" id="UP001235939"/>
    </source>
</evidence>
<dbReference type="InterPro" id="IPR000477">
    <property type="entry name" value="RT_dom"/>
</dbReference>
<evidence type="ECO:0000259" key="1">
    <source>
        <dbReference type="PROSITE" id="PS50878"/>
    </source>
</evidence>
<evidence type="ECO:0000313" key="2">
    <source>
        <dbReference type="EMBL" id="UYV66002.1"/>
    </source>
</evidence>
<keyword evidence="3" id="KW-1185">Reference proteome</keyword>
<dbReference type="EMBL" id="CP092865">
    <property type="protein sequence ID" value="UYV66002.1"/>
    <property type="molecule type" value="Genomic_DNA"/>
</dbReference>
<dbReference type="Proteomes" id="UP001235939">
    <property type="component" value="Chromosome 03"/>
</dbReference>
<feature type="domain" description="Reverse transcriptase" evidence="1">
    <location>
        <begin position="49"/>
        <end position="267"/>
    </location>
</feature>
<dbReference type="PROSITE" id="PS50878">
    <property type="entry name" value="RT_POL"/>
    <property type="match status" value="1"/>
</dbReference>